<name>A0A5P1FN32_ASPOF</name>
<accession>A0A5P1FN32</accession>
<dbReference type="InterPro" id="IPR055780">
    <property type="entry name" value="DUF7356"/>
</dbReference>
<gene>
    <name evidence="5" type="ORF">A4U43_C01F3370</name>
</gene>
<dbReference type="Pfam" id="PF24053">
    <property type="entry name" value="DUF7356"/>
    <property type="match status" value="1"/>
</dbReference>
<evidence type="ECO:0000256" key="2">
    <source>
        <dbReference type="SAM" id="Phobius"/>
    </source>
</evidence>
<keyword evidence="2" id="KW-1133">Transmembrane helix</keyword>
<feature type="signal peptide" evidence="3">
    <location>
        <begin position="1"/>
        <end position="26"/>
    </location>
</feature>
<evidence type="ECO:0000256" key="3">
    <source>
        <dbReference type="SAM" id="SignalP"/>
    </source>
</evidence>
<dbReference type="EMBL" id="CM007381">
    <property type="protein sequence ID" value="ONK79143.1"/>
    <property type="molecule type" value="Genomic_DNA"/>
</dbReference>
<evidence type="ECO:0000259" key="4">
    <source>
        <dbReference type="Pfam" id="PF24053"/>
    </source>
</evidence>
<reference evidence="6" key="1">
    <citation type="journal article" date="2017" name="Nat. Commun.">
        <title>The asparagus genome sheds light on the origin and evolution of a young Y chromosome.</title>
        <authorList>
            <person name="Harkess A."/>
            <person name="Zhou J."/>
            <person name="Xu C."/>
            <person name="Bowers J.E."/>
            <person name="Van der Hulst R."/>
            <person name="Ayyampalayam S."/>
            <person name="Mercati F."/>
            <person name="Riccardi P."/>
            <person name="McKain M.R."/>
            <person name="Kakrana A."/>
            <person name="Tang H."/>
            <person name="Ray J."/>
            <person name="Groenendijk J."/>
            <person name="Arikit S."/>
            <person name="Mathioni S.M."/>
            <person name="Nakano M."/>
            <person name="Shan H."/>
            <person name="Telgmann-Rauber A."/>
            <person name="Kanno A."/>
            <person name="Yue Z."/>
            <person name="Chen H."/>
            <person name="Li W."/>
            <person name="Chen Y."/>
            <person name="Xu X."/>
            <person name="Zhang Y."/>
            <person name="Luo S."/>
            <person name="Chen H."/>
            <person name="Gao J."/>
            <person name="Mao Z."/>
            <person name="Pires J.C."/>
            <person name="Luo M."/>
            <person name="Kudrna D."/>
            <person name="Wing R.A."/>
            <person name="Meyers B.C."/>
            <person name="Yi K."/>
            <person name="Kong H."/>
            <person name="Lavrijsen P."/>
            <person name="Sunseri F."/>
            <person name="Falavigna A."/>
            <person name="Ye Y."/>
            <person name="Leebens-Mack J.H."/>
            <person name="Chen G."/>
        </authorList>
    </citation>
    <scope>NUCLEOTIDE SEQUENCE [LARGE SCALE GENOMIC DNA]</scope>
    <source>
        <strain evidence="6">cv. DH0086</strain>
    </source>
</reference>
<dbReference type="OMA" id="YGCEIRL"/>
<feature type="chain" id="PRO_5024316929" description="DUF7356 domain-containing protein" evidence="3">
    <location>
        <begin position="27"/>
        <end position="331"/>
    </location>
</feature>
<evidence type="ECO:0000256" key="1">
    <source>
        <dbReference type="SAM" id="MobiDB-lite"/>
    </source>
</evidence>
<feature type="region of interest" description="Disordered" evidence="1">
    <location>
        <begin position="47"/>
        <end position="113"/>
    </location>
</feature>
<proteinExistence type="predicted"/>
<keyword evidence="2" id="KW-0812">Transmembrane</keyword>
<dbReference type="OrthoDB" id="1936430at2759"/>
<dbReference type="PANTHER" id="PTHR34200">
    <property type="entry name" value="DENTIN SIALOPHOSPHOPROTEIN-LIKE ISOFORM X1"/>
    <property type="match status" value="1"/>
</dbReference>
<dbReference type="Gramene" id="ONK79143">
    <property type="protein sequence ID" value="ONK79143"/>
    <property type="gene ID" value="A4U43_C01F3370"/>
</dbReference>
<dbReference type="Proteomes" id="UP000243459">
    <property type="component" value="Chromosome 1"/>
</dbReference>
<organism evidence="5 6">
    <name type="scientific">Asparagus officinalis</name>
    <name type="common">Garden asparagus</name>
    <dbReference type="NCBI Taxonomy" id="4686"/>
    <lineage>
        <taxon>Eukaryota</taxon>
        <taxon>Viridiplantae</taxon>
        <taxon>Streptophyta</taxon>
        <taxon>Embryophyta</taxon>
        <taxon>Tracheophyta</taxon>
        <taxon>Spermatophyta</taxon>
        <taxon>Magnoliopsida</taxon>
        <taxon>Liliopsida</taxon>
        <taxon>Asparagales</taxon>
        <taxon>Asparagaceae</taxon>
        <taxon>Asparagoideae</taxon>
        <taxon>Asparagus</taxon>
    </lineage>
</organism>
<keyword evidence="3" id="KW-0732">Signal</keyword>
<feature type="compositionally biased region" description="Acidic residues" evidence="1">
    <location>
        <begin position="286"/>
        <end position="303"/>
    </location>
</feature>
<keyword evidence="2" id="KW-0472">Membrane</keyword>
<keyword evidence="6" id="KW-1185">Reference proteome</keyword>
<feature type="domain" description="DUF7356" evidence="4">
    <location>
        <begin position="108"/>
        <end position="209"/>
    </location>
</feature>
<sequence length="331" mass="36075">MKRNGAQYLMPLSLLLFLFIVHLVDAIDAGANGETISASKNVAGADLSGAKLAPPDSEKVAEEKKAKEETKGEIEKKESKETVIKEKGKSLEEPESQERNQKGGSNGDSDVEVCDPSNRCVDEKSKFVACLRVPGKDSLDLSLMIQNKGKESLDIIIVAPDFVNLEQSTVQLKAKEDKEVKVSVKDGGNDTTILLKAGEGSCSLNFQNPISDPIKNTETSSLPGFFSHLSIRSSFILISLGASLVIVLSWCFIKFRRMKSQESSQKYQQIDAGLPISTGGKKDISEGDGWDNSWGDDWDDEEAPMTPSKPVLTPSSKGLASRKFNKDSWKD</sequence>
<dbReference type="AlphaFoldDB" id="A0A5P1FN32"/>
<evidence type="ECO:0000313" key="5">
    <source>
        <dbReference type="EMBL" id="ONK79143.1"/>
    </source>
</evidence>
<feature type="compositionally biased region" description="Basic and acidic residues" evidence="1">
    <location>
        <begin position="56"/>
        <end position="101"/>
    </location>
</feature>
<feature type="transmembrane region" description="Helical" evidence="2">
    <location>
        <begin position="235"/>
        <end position="253"/>
    </location>
</feature>
<protein>
    <recommendedName>
        <fullName evidence="4">DUF7356 domain-containing protein</fullName>
    </recommendedName>
</protein>
<dbReference type="PANTHER" id="PTHR34200:SF8">
    <property type="entry name" value="TRANSMEMBRANE PROTEIN"/>
    <property type="match status" value="1"/>
</dbReference>
<feature type="region of interest" description="Disordered" evidence="1">
    <location>
        <begin position="278"/>
        <end position="331"/>
    </location>
</feature>
<evidence type="ECO:0000313" key="6">
    <source>
        <dbReference type="Proteomes" id="UP000243459"/>
    </source>
</evidence>